<keyword evidence="2" id="KW-1185">Reference proteome</keyword>
<comment type="caution">
    <text evidence="1">The sequence shown here is derived from an EMBL/GenBank/DDBJ whole genome shotgun (WGS) entry which is preliminary data.</text>
</comment>
<accession>A0A848HG67</accession>
<organism evidence="1 2">
    <name type="scientific">Massilia polaris</name>
    <dbReference type="NCBI Taxonomy" id="2728846"/>
    <lineage>
        <taxon>Bacteria</taxon>
        <taxon>Pseudomonadati</taxon>
        <taxon>Pseudomonadota</taxon>
        <taxon>Betaproteobacteria</taxon>
        <taxon>Burkholderiales</taxon>
        <taxon>Oxalobacteraceae</taxon>
        <taxon>Telluria group</taxon>
        <taxon>Massilia</taxon>
    </lineage>
</organism>
<dbReference type="AlphaFoldDB" id="A0A848HG67"/>
<evidence type="ECO:0000313" key="2">
    <source>
        <dbReference type="Proteomes" id="UP000583752"/>
    </source>
</evidence>
<sequence>MIASALLAGCGGEAIFVADPVTRIDVLASHARGMENIAFHKGSAYIGMSNSTTEGTAVVRTGLPVTAASQWNTVALGNCGLGAFNDMAPQRAPTLRPLGDTLWMFQPWYEAPGAQEHALCALNQAGTSFAPQDQSLRACYEQWCYTLWMDELKMVGTRLYSNAGAGPNLFVSDNKAASWRVLLGQFDSMTCYHQSFHIVGTRLLVGGECPLDDAFIRAYQLSADGSRLESQAELPVDVPDLENRNIQFIDSIDGTQRVFAGVEGGLLRSDDGGRSFKFVIRHPIEGGNMYPYVTSFLSLKNKPNVIVVGGFDKANARPYLAWSANGGDNWTNLSAMLPGYNRGAGDTGLSGQVTSLVEDPQGRILLTLNEDATAKGKLIQLTLGKP</sequence>
<proteinExistence type="predicted"/>
<reference evidence="1 2" key="1">
    <citation type="submission" date="2020-04" db="EMBL/GenBank/DDBJ databases">
        <title>Massilia sp. RP-1-19 isolated from soil.</title>
        <authorList>
            <person name="Dahal R.H."/>
        </authorList>
    </citation>
    <scope>NUCLEOTIDE SEQUENCE [LARGE SCALE GENOMIC DNA]</scope>
    <source>
        <strain evidence="1 2">RP-1-19</strain>
    </source>
</reference>
<dbReference type="Proteomes" id="UP000583752">
    <property type="component" value="Unassembled WGS sequence"/>
</dbReference>
<dbReference type="RefSeq" id="WP_169463854.1">
    <property type="nucleotide sequence ID" value="NZ_JABBGG010000001.1"/>
</dbReference>
<dbReference type="InterPro" id="IPR015943">
    <property type="entry name" value="WD40/YVTN_repeat-like_dom_sf"/>
</dbReference>
<gene>
    <name evidence="1" type="ORF">HHL21_03700</name>
</gene>
<name>A0A848HG67_9BURK</name>
<dbReference type="EMBL" id="JABBGG010000001">
    <property type="protein sequence ID" value="NML60204.1"/>
    <property type="molecule type" value="Genomic_DNA"/>
</dbReference>
<dbReference type="SUPFAM" id="SSF110296">
    <property type="entry name" value="Oligoxyloglucan reducing end-specific cellobiohydrolase"/>
    <property type="match status" value="1"/>
</dbReference>
<protein>
    <recommendedName>
        <fullName evidence="3">Exo-alpha-sialidase</fullName>
    </recommendedName>
</protein>
<evidence type="ECO:0008006" key="3">
    <source>
        <dbReference type="Google" id="ProtNLM"/>
    </source>
</evidence>
<evidence type="ECO:0000313" key="1">
    <source>
        <dbReference type="EMBL" id="NML60204.1"/>
    </source>
</evidence>
<dbReference type="Gene3D" id="2.130.10.10">
    <property type="entry name" value="YVTN repeat-like/Quinoprotein amine dehydrogenase"/>
    <property type="match status" value="1"/>
</dbReference>